<evidence type="ECO:0000256" key="1">
    <source>
        <dbReference type="ARBA" id="ARBA00022741"/>
    </source>
</evidence>
<reference evidence="3" key="1">
    <citation type="submission" date="2024-02" db="EMBL/GenBank/DDBJ databases">
        <authorList>
            <consortium name="ELIXIR-Norway"/>
            <consortium name="Elixir Norway"/>
        </authorList>
    </citation>
    <scope>NUCLEOTIDE SEQUENCE</scope>
</reference>
<dbReference type="EMBL" id="OZ019894">
    <property type="protein sequence ID" value="CAK9215975.1"/>
    <property type="molecule type" value="Genomic_DNA"/>
</dbReference>
<protein>
    <submittedName>
        <fullName evidence="3">Uncharacterized protein</fullName>
    </submittedName>
</protein>
<organism evidence="3 4">
    <name type="scientific">Sphagnum troendelagicum</name>
    <dbReference type="NCBI Taxonomy" id="128251"/>
    <lineage>
        <taxon>Eukaryota</taxon>
        <taxon>Viridiplantae</taxon>
        <taxon>Streptophyta</taxon>
        <taxon>Embryophyta</taxon>
        <taxon>Bryophyta</taxon>
        <taxon>Sphagnophytina</taxon>
        <taxon>Sphagnopsida</taxon>
        <taxon>Sphagnales</taxon>
        <taxon>Sphagnaceae</taxon>
        <taxon>Sphagnum</taxon>
    </lineage>
</organism>
<dbReference type="Pfam" id="PF09585">
    <property type="entry name" value="Lin0512_fam"/>
    <property type="match status" value="1"/>
</dbReference>
<name>A0ABP0UAQ8_9BRYO</name>
<sequence>MASPPSSSSSACPPGEVPFRLLILEMGTGYDQHGQDVTAAAVRACKDAICSNSIPAFSTGVIPGINKEHMKLKVKLGVPHSVQGGLDLQAVKSVFPYGEIVQLEVVDGGLVCSSGVQLEDFGDKSDNCYVVNAAVYVGY</sequence>
<dbReference type="InterPro" id="IPR037103">
    <property type="entry name" value="Tubulin/FtsZ-like_C"/>
</dbReference>
<keyword evidence="1" id="KW-0547">Nucleotide-binding</keyword>
<dbReference type="NCBIfam" id="TIGR02058">
    <property type="entry name" value="lin0512_fam"/>
    <property type="match status" value="1"/>
</dbReference>
<evidence type="ECO:0000256" key="2">
    <source>
        <dbReference type="ARBA" id="ARBA00023134"/>
    </source>
</evidence>
<dbReference type="PANTHER" id="PTHR34784">
    <property type="entry name" value="50S RIBOSOMAL PROTEIN L34"/>
    <property type="match status" value="1"/>
</dbReference>
<dbReference type="Gene3D" id="3.30.1330.20">
    <property type="entry name" value="Tubulin/FtsZ, C-terminal domain"/>
    <property type="match status" value="1"/>
</dbReference>
<dbReference type="InterPro" id="IPR011719">
    <property type="entry name" value="CHP02058"/>
</dbReference>
<accession>A0ABP0UAQ8</accession>
<dbReference type="PANTHER" id="PTHR34784:SF1">
    <property type="entry name" value="50S RIBOSOMAL PROTEIN L34"/>
    <property type="match status" value="1"/>
</dbReference>
<evidence type="ECO:0000313" key="4">
    <source>
        <dbReference type="Proteomes" id="UP001497512"/>
    </source>
</evidence>
<dbReference type="Proteomes" id="UP001497512">
    <property type="component" value="Chromosome 2"/>
</dbReference>
<gene>
    <name evidence="3" type="ORF">CSSPTR1EN2_LOCUS13124</name>
</gene>
<keyword evidence="4" id="KW-1185">Reference proteome</keyword>
<keyword evidence="2" id="KW-0342">GTP-binding</keyword>
<proteinExistence type="predicted"/>
<evidence type="ECO:0000313" key="3">
    <source>
        <dbReference type="EMBL" id="CAK9215975.1"/>
    </source>
</evidence>